<organism evidence="9 10">
    <name type="scientific">Trypanosoma equiperdum</name>
    <dbReference type="NCBI Taxonomy" id="5694"/>
    <lineage>
        <taxon>Eukaryota</taxon>
        <taxon>Discoba</taxon>
        <taxon>Euglenozoa</taxon>
        <taxon>Kinetoplastea</taxon>
        <taxon>Metakinetoplastina</taxon>
        <taxon>Trypanosomatida</taxon>
        <taxon>Trypanosomatidae</taxon>
        <taxon>Trypanosoma</taxon>
    </lineage>
</organism>
<dbReference type="InterPro" id="IPR024729">
    <property type="entry name" value="USP7_ICP0-binding_dom"/>
</dbReference>
<dbReference type="InterPro" id="IPR001394">
    <property type="entry name" value="Peptidase_C19_UCH"/>
</dbReference>
<accession>A0A1G4IFE9</accession>
<evidence type="ECO:0000256" key="1">
    <source>
        <dbReference type="ARBA" id="ARBA00000707"/>
    </source>
</evidence>
<dbReference type="GO" id="GO:0006508">
    <property type="term" value="P:proteolysis"/>
    <property type="evidence" value="ECO:0007669"/>
    <property type="project" value="UniProtKB-KW"/>
</dbReference>
<evidence type="ECO:0000313" key="9">
    <source>
        <dbReference type="EMBL" id="SCU71044.1"/>
    </source>
</evidence>
<dbReference type="InterPro" id="IPR038765">
    <property type="entry name" value="Papain-like_cys_pep_sf"/>
</dbReference>
<comment type="catalytic activity">
    <reaction evidence="1">
        <text>Thiol-dependent hydrolysis of ester, thioester, amide, peptide and isopeptide bonds formed by the C-terminal Gly of ubiquitin (a 76-residue protein attached to proteins as an intracellular targeting signal).</text>
        <dbReference type="EC" id="3.4.19.12"/>
    </reaction>
</comment>
<dbReference type="Pfam" id="PF12436">
    <property type="entry name" value="USP7_ICP0_bdg"/>
    <property type="match status" value="1"/>
</dbReference>
<dbReference type="InterPro" id="IPR018200">
    <property type="entry name" value="USP_CS"/>
</dbReference>
<dbReference type="AlphaFoldDB" id="A0A1G4IFE9"/>
<dbReference type="EMBL" id="CZPT02001559">
    <property type="protein sequence ID" value="SCU71044.1"/>
    <property type="molecule type" value="Genomic_DNA"/>
</dbReference>
<name>A0A1G4IFE9_TRYEQ</name>
<dbReference type="EC" id="3.4.19.12" evidence="3"/>
<evidence type="ECO:0000256" key="7">
    <source>
        <dbReference type="ARBA" id="ARBA00022807"/>
    </source>
</evidence>
<evidence type="ECO:0000256" key="2">
    <source>
        <dbReference type="ARBA" id="ARBA00009085"/>
    </source>
</evidence>
<dbReference type="PANTHER" id="PTHR24006:SF644">
    <property type="entry name" value="UBIQUITIN CARBOXYL-TERMINAL HYDROLASE 7"/>
    <property type="match status" value="1"/>
</dbReference>
<gene>
    <name evidence="9" type="ORF">TEOVI_000262400</name>
</gene>
<evidence type="ECO:0000313" key="10">
    <source>
        <dbReference type="Proteomes" id="UP000195570"/>
    </source>
</evidence>
<dbReference type="GO" id="GO:0004843">
    <property type="term" value="F:cysteine-type deubiquitinase activity"/>
    <property type="evidence" value="ECO:0007669"/>
    <property type="project" value="UniProtKB-EC"/>
</dbReference>
<dbReference type="GeneID" id="92376564"/>
<dbReference type="PROSITE" id="PS00973">
    <property type="entry name" value="USP_2"/>
    <property type="match status" value="1"/>
</dbReference>
<keyword evidence="4" id="KW-0645">Protease</keyword>
<protein>
    <recommendedName>
        <fullName evidence="3">ubiquitinyl hydrolase 1</fullName>
        <ecNumber evidence="3">3.4.19.12</ecNumber>
    </recommendedName>
</protein>
<dbReference type="GO" id="GO:0005634">
    <property type="term" value="C:nucleus"/>
    <property type="evidence" value="ECO:0007669"/>
    <property type="project" value="TreeGrafter"/>
</dbReference>
<evidence type="ECO:0000259" key="8">
    <source>
        <dbReference type="PROSITE" id="PS50235"/>
    </source>
</evidence>
<keyword evidence="7" id="KW-0788">Thiol protease</keyword>
<keyword evidence="10" id="KW-1185">Reference proteome</keyword>
<dbReference type="VEuPathDB" id="TriTrypDB:TEOVI_000262400"/>
<keyword evidence="5" id="KW-0833">Ubl conjugation pathway</keyword>
<evidence type="ECO:0000256" key="4">
    <source>
        <dbReference type="ARBA" id="ARBA00022670"/>
    </source>
</evidence>
<dbReference type="PROSITE" id="PS50235">
    <property type="entry name" value="USP_3"/>
    <property type="match status" value="1"/>
</dbReference>
<evidence type="ECO:0000256" key="6">
    <source>
        <dbReference type="ARBA" id="ARBA00022801"/>
    </source>
</evidence>
<dbReference type="Pfam" id="PF00443">
    <property type="entry name" value="UCH"/>
    <property type="match status" value="1"/>
</dbReference>
<dbReference type="Pfam" id="PF14533">
    <property type="entry name" value="USP7_C2"/>
    <property type="match status" value="1"/>
</dbReference>
<proteinExistence type="inferred from homology"/>
<dbReference type="Proteomes" id="UP000195570">
    <property type="component" value="Unassembled WGS sequence"/>
</dbReference>
<dbReference type="InterPro" id="IPR050164">
    <property type="entry name" value="Peptidase_C19"/>
</dbReference>
<feature type="domain" description="USP" evidence="8">
    <location>
        <begin position="144"/>
        <end position="474"/>
    </location>
</feature>
<comment type="similarity">
    <text evidence="2">Belongs to the peptidase C19 family.</text>
</comment>
<keyword evidence="6" id="KW-0378">Hydrolase</keyword>
<dbReference type="FunFam" id="3.90.70.10:FF:000171">
    <property type="entry name" value="Clan CA, family C19, ubiquitin hydrolase-like cysteine peptidase"/>
    <property type="match status" value="1"/>
</dbReference>
<dbReference type="Gene3D" id="3.90.70.10">
    <property type="entry name" value="Cysteine proteinases"/>
    <property type="match status" value="1"/>
</dbReference>
<reference evidence="9" key="1">
    <citation type="submission" date="2016-09" db="EMBL/GenBank/DDBJ databases">
        <authorList>
            <person name="Hebert L."/>
            <person name="Moumen B."/>
        </authorList>
    </citation>
    <scope>NUCLEOTIDE SEQUENCE [LARGE SCALE GENOMIC DNA]</scope>
    <source>
        <strain evidence="9">OVI</strain>
    </source>
</reference>
<dbReference type="InterPro" id="IPR029346">
    <property type="entry name" value="USP_C"/>
</dbReference>
<dbReference type="PROSITE" id="PS00972">
    <property type="entry name" value="USP_1"/>
    <property type="match status" value="1"/>
</dbReference>
<dbReference type="PANTHER" id="PTHR24006">
    <property type="entry name" value="UBIQUITIN CARBOXYL-TERMINAL HYDROLASE"/>
    <property type="match status" value="1"/>
</dbReference>
<sequence length="1161" mass="132356">MLQVLGIVKHIFWNDAMYDRSLLPSEASMEKCHLTWSDLAAMTGRNRVALLAECGIHHSLNPVFMRAIHHVTSRSGSGCEGFQIVHTRLSARLWSPSLRRTSLLAPTVVNSDIFVDGKAEGIISDETVSSNAVNEHKRRRTKYNGLLNQGATCYLNSLLQTLFHISEFRLAIYQIPTAEEAEEKNDVNIKATKSIPYALQRLFCHLQTGSEAADTTELTESFGWSSSDSFVQHDVHELTCELLDKLENKLGGVRKSDNGFTVEEIASNAISRLFVGILESFVRVGEVGYYGAKEQLFYDIQLVVKNTTDIYASLDKFFQVEVLDGKNKYCLEHDGQKTYHCAEKGVRLKLTPPILILHLTRFDYDPQKGETKVLSRWVYYHTLDLSKYVPHASLDEVHYTLCSVLVHSGSNAGFGHYFCFIWCSDAWYRFNDGVVSQASLRDVFETNFGGSRINYWGSQVPSIANAYMLVYIRTSQLKQMLRPVELKDVPVHVAQQLEREREEREKRLREKAEDHLYGRIHFIEPHDIVAKNEFLSCRRPAGAQFPSQRTLRVLLSSEALPAFNSFVDDKLGVRSSEQTLWYVASKGVRNRFSLHRRVSGRLAVSDVLGGDKECCVLVVNAANAHCIEVDGDEELEHDLIHHKVYTPMQLKVHFVGCTVISRKKRVEFSDVFEKMESFVRSAIAGIADDVAKTRDHHLTGVCLKSVEEVRTPTVAPFLPLSLGGSGYDRDINKSVNKLTVLVEDEQGKFLSSQQYLQSGDTLIWQEETPGVDARNIFYSDIVSFQHFLRRRIPVEIKLNSPPSYPTLVDAQLADDMTYEQLQRYVARLIGQSDNYDRVRFTMYNPETRLPYFMKGRRSDRSNLTRLLSPPVQRSIPLSKILYYEYCKYTVTEIEAAHSLQFKLFGSCVRPIGEYWVLMPREEQITPKALFGQCVKEISDVRATESVNSLAVSQSVRSDREKEPQTGEMTQSELNYYASLDPQEAWRTLRLVDVWCGRIYNVFDKDHAQTFNRSTFEESAEYRIEELPKPIDGVPPQNQSIIQVHHFTLLRNRANPVDTHGNPFSIYIGHDEMAPSLLQRIAMKLGLSEAAVVDWKMALVKEDRVLEVLPTVAMGKQLFDFCDEHHYQPNKQPPTKMAFLGLEHAPLSKRCARKEDKVVIHN</sequence>
<comment type="caution">
    <text evidence="9">The sequence shown here is derived from an EMBL/GenBank/DDBJ whole genome shotgun (WGS) entry which is preliminary data.</text>
</comment>
<dbReference type="GO" id="GO:0016579">
    <property type="term" value="P:protein deubiquitination"/>
    <property type="evidence" value="ECO:0007669"/>
    <property type="project" value="InterPro"/>
</dbReference>
<dbReference type="GO" id="GO:0005829">
    <property type="term" value="C:cytosol"/>
    <property type="evidence" value="ECO:0007669"/>
    <property type="project" value="TreeGrafter"/>
</dbReference>
<dbReference type="RefSeq" id="XP_067081765.1">
    <property type="nucleotide sequence ID" value="XM_067225664.1"/>
</dbReference>
<evidence type="ECO:0000256" key="5">
    <source>
        <dbReference type="ARBA" id="ARBA00022786"/>
    </source>
</evidence>
<dbReference type="InterPro" id="IPR028889">
    <property type="entry name" value="USP"/>
</dbReference>
<dbReference type="SUPFAM" id="SSF54001">
    <property type="entry name" value="Cysteine proteinases"/>
    <property type="match status" value="1"/>
</dbReference>
<dbReference type="GO" id="GO:0031647">
    <property type="term" value="P:regulation of protein stability"/>
    <property type="evidence" value="ECO:0007669"/>
    <property type="project" value="TreeGrafter"/>
</dbReference>
<evidence type="ECO:0000256" key="3">
    <source>
        <dbReference type="ARBA" id="ARBA00012759"/>
    </source>
</evidence>